<dbReference type="Pfam" id="PF00348">
    <property type="entry name" value="polyprenyl_synt"/>
    <property type="match status" value="1"/>
</dbReference>
<comment type="caution">
    <text evidence="8">The sequence shown here is derived from an EMBL/GenBank/DDBJ whole genome shotgun (WGS) entry which is preliminary data.</text>
</comment>
<accession>A0ABY1A9I3</accession>
<keyword evidence="5" id="KW-0460">Magnesium</keyword>
<evidence type="ECO:0000313" key="8">
    <source>
        <dbReference type="EMBL" id="SEM39623.1"/>
    </source>
</evidence>
<dbReference type="CDD" id="cd00685">
    <property type="entry name" value="Trans_IPPS_HT"/>
    <property type="match status" value="1"/>
</dbReference>
<evidence type="ECO:0000256" key="6">
    <source>
        <dbReference type="ARBA" id="ARBA00023229"/>
    </source>
</evidence>
<evidence type="ECO:0000256" key="3">
    <source>
        <dbReference type="ARBA" id="ARBA00022679"/>
    </source>
</evidence>
<dbReference type="SFLD" id="SFLDG01017">
    <property type="entry name" value="Polyprenyl_Transferase_Like"/>
    <property type="match status" value="1"/>
</dbReference>
<evidence type="ECO:0000256" key="7">
    <source>
        <dbReference type="RuleBase" id="RU004466"/>
    </source>
</evidence>
<dbReference type="SUPFAM" id="SSF48576">
    <property type="entry name" value="Terpenoid synthases"/>
    <property type="match status" value="1"/>
</dbReference>
<comment type="similarity">
    <text evidence="2 7">Belongs to the FPP/GGPP synthase family.</text>
</comment>
<organism evidence="8 9">
    <name type="scientific">Ligilactobacillus ruminis</name>
    <dbReference type="NCBI Taxonomy" id="1623"/>
    <lineage>
        <taxon>Bacteria</taxon>
        <taxon>Bacillati</taxon>
        <taxon>Bacillota</taxon>
        <taxon>Bacilli</taxon>
        <taxon>Lactobacillales</taxon>
        <taxon>Lactobacillaceae</taxon>
        <taxon>Ligilactobacillus</taxon>
    </lineage>
</organism>
<dbReference type="PROSITE" id="PS00444">
    <property type="entry name" value="POLYPRENYL_SYNTHASE_2"/>
    <property type="match status" value="1"/>
</dbReference>
<protein>
    <submittedName>
        <fullName evidence="8">Farnesyl-diphosphate synthase</fullName>
    </submittedName>
</protein>
<proteinExistence type="inferred from homology"/>
<dbReference type="Gene3D" id="1.10.600.10">
    <property type="entry name" value="Farnesyl Diphosphate Synthase"/>
    <property type="match status" value="1"/>
</dbReference>
<keyword evidence="6" id="KW-0414">Isoprene biosynthesis</keyword>
<dbReference type="InterPro" id="IPR053378">
    <property type="entry name" value="Prenyl_diphosphate_synthase"/>
</dbReference>
<dbReference type="InterPro" id="IPR033749">
    <property type="entry name" value="Polyprenyl_synt_CS"/>
</dbReference>
<dbReference type="PANTHER" id="PTHR43281:SF1">
    <property type="entry name" value="FARNESYL DIPHOSPHATE SYNTHASE"/>
    <property type="match status" value="1"/>
</dbReference>
<evidence type="ECO:0000256" key="5">
    <source>
        <dbReference type="ARBA" id="ARBA00022842"/>
    </source>
</evidence>
<dbReference type="PROSITE" id="PS00723">
    <property type="entry name" value="POLYPRENYL_SYNTHASE_1"/>
    <property type="match status" value="1"/>
</dbReference>
<dbReference type="NCBIfam" id="NF045485">
    <property type="entry name" value="FPPsyn"/>
    <property type="match status" value="1"/>
</dbReference>
<keyword evidence="4" id="KW-0479">Metal-binding</keyword>
<dbReference type="Proteomes" id="UP000182089">
    <property type="component" value="Unassembled WGS sequence"/>
</dbReference>
<dbReference type="PANTHER" id="PTHR43281">
    <property type="entry name" value="FARNESYL DIPHOSPHATE SYNTHASE"/>
    <property type="match status" value="1"/>
</dbReference>
<name>A0ABY1A9I3_9LACO</name>
<sequence length="318" mass="34791">MTKAMKFHMNGLKAMTNDLKAFQDQYRPLLEQTMDQYLKDLNTRPLLRDAMAYSVDAGGKRIRPLIIMLVCDAFGREIDADVLACGSALEFIHTYSLIHDDLPEMDNDDLRRGKPTNHKVFGPAMAVLAGDGLLTTAFEIMSQTKLTAAVKTQLIADLALASGPQGMVNGQVGDIEGETKKLTLDQLKDVHAQKTGALLVYAFMAGGLLAGKQSAELALLKRIGANFGLAFQIYDDIMDVVSDTATMGKKTQKDQAEHKNTYPGLLGLEGAYQELAKVKKLVSSDLETLAKTTDCKIDLLAALLNYFKVGNKNEKRTN</sequence>
<gene>
    <name evidence="8" type="ORF">SAMN05216431_10260</name>
</gene>
<evidence type="ECO:0000256" key="4">
    <source>
        <dbReference type="ARBA" id="ARBA00022723"/>
    </source>
</evidence>
<dbReference type="SFLD" id="SFLDS00005">
    <property type="entry name" value="Isoprenoid_Synthase_Type_I"/>
    <property type="match status" value="1"/>
</dbReference>
<dbReference type="EMBL" id="FOCC01000002">
    <property type="protein sequence ID" value="SEM39623.1"/>
    <property type="molecule type" value="Genomic_DNA"/>
</dbReference>
<evidence type="ECO:0000256" key="2">
    <source>
        <dbReference type="ARBA" id="ARBA00006706"/>
    </source>
</evidence>
<keyword evidence="3 7" id="KW-0808">Transferase</keyword>
<evidence type="ECO:0000313" key="9">
    <source>
        <dbReference type="Proteomes" id="UP000182089"/>
    </source>
</evidence>
<evidence type="ECO:0000256" key="1">
    <source>
        <dbReference type="ARBA" id="ARBA00001946"/>
    </source>
</evidence>
<dbReference type="InterPro" id="IPR008949">
    <property type="entry name" value="Isoprenoid_synthase_dom_sf"/>
</dbReference>
<comment type="cofactor">
    <cofactor evidence="1">
        <name>Mg(2+)</name>
        <dbReference type="ChEBI" id="CHEBI:18420"/>
    </cofactor>
</comment>
<dbReference type="InterPro" id="IPR000092">
    <property type="entry name" value="Polyprenyl_synt"/>
</dbReference>
<reference evidence="8 9" key="1">
    <citation type="submission" date="2016-10" db="EMBL/GenBank/DDBJ databases">
        <authorList>
            <person name="Varghese N."/>
            <person name="Submissions S."/>
        </authorList>
    </citation>
    <scope>NUCLEOTIDE SEQUENCE [LARGE SCALE GENOMIC DNA]</scope>
    <source>
        <strain evidence="8 9">WC1T17</strain>
    </source>
</reference>